<dbReference type="GO" id="GO:0043709">
    <property type="term" value="P:cell adhesion involved in single-species biofilm formation"/>
    <property type="evidence" value="ECO:0007669"/>
    <property type="project" value="TreeGrafter"/>
</dbReference>
<protein>
    <recommendedName>
        <fullName evidence="2">Fimbrial-type adhesion domain-containing protein</fullName>
    </recommendedName>
</protein>
<name>A0A1S1HSW8_PROST</name>
<dbReference type="Proteomes" id="UP000179588">
    <property type="component" value="Unassembled WGS sequence"/>
</dbReference>
<dbReference type="SUPFAM" id="SSF49401">
    <property type="entry name" value="Bacterial adhesins"/>
    <property type="match status" value="1"/>
</dbReference>
<feature type="domain" description="Fimbrial-type adhesion" evidence="2">
    <location>
        <begin position="35"/>
        <end position="182"/>
    </location>
</feature>
<dbReference type="Gene3D" id="2.60.40.1090">
    <property type="entry name" value="Fimbrial-type adhesion domain"/>
    <property type="match status" value="1"/>
</dbReference>
<dbReference type="RefSeq" id="WP_081335874.1">
    <property type="nucleotide sequence ID" value="NZ_VAUE01000026.1"/>
</dbReference>
<dbReference type="EMBL" id="LVIE01000068">
    <property type="protein sequence ID" value="OHT25168.1"/>
    <property type="molecule type" value="Genomic_DNA"/>
</dbReference>
<dbReference type="PANTHER" id="PTHR33420">
    <property type="entry name" value="FIMBRIAL SUBUNIT ELFA-RELATED"/>
    <property type="match status" value="1"/>
</dbReference>
<accession>A0A1S1HSW8</accession>
<evidence type="ECO:0000256" key="1">
    <source>
        <dbReference type="SAM" id="SignalP"/>
    </source>
</evidence>
<dbReference type="AlphaFoldDB" id="A0A1S1HSW8"/>
<dbReference type="InterPro" id="IPR008966">
    <property type="entry name" value="Adhesion_dom_sf"/>
</dbReference>
<organism evidence="3 4">
    <name type="scientific">Providencia stuartii</name>
    <dbReference type="NCBI Taxonomy" id="588"/>
    <lineage>
        <taxon>Bacteria</taxon>
        <taxon>Pseudomonadati</taxon>
        <taxon>Pseudomonadota</taxon>
        <taxon>Gammaproteobacteria</taxon>
        <taxon>Enterobacterales</taxon>
        <taxon>Morganellaceae</taxon>
        <taxon>Providencia</taxon>
    </lineage>
</organism>
<dbReference type="OrthoDB" id="6465690at2"/>
<dbReference type="InterPro" id="IPR050263">
    <property type="entry name" value="Bact_Fimbrial_Adh_Pro"/>
</dbReference>
<sequence>MMWWREGIVCARQLQHVVIAATLMGVSSFASADASFSGTLISNPPCDVYGDNDPIQIDFGEVGITRIDGVNYAEPFSLTVTCGSNLGNNVALVLKYIGVDAESFNTQALQTNHSGLGILLSHNGTVMPPVFPPESGSGLPVTMSSNGQKSLSFIAVPVKDPDPDTVLLEGAFSAMASMEIQYP</sequence>
<proteinExistence type="predicted"/>
<dbReference type="PANTHER" id="PTHR33420:SF33">
    <property type="entry name" value="MINOR FIMBRIAL SUBUNIT"/>
    <property type="match status" value="1"/>
</dbReference>
<dbReference type="InterPro" id="IPR036937">
    <property type="entry name" value="Adhesion_dom_fimbrial_sf"/>
</dbReference>
<evidence type="ECO:0000259" key="2">
    <source>
        <dbReference type="Pfam" id="PF00419"/>
    </source>
</evidence>
<evidence type="ECO:0000313" key="4">
    <source>
        <dbReference type="Proteomes" id="UP000179588"/>
    </source>
</evidence>
<feature type="signal peptide" evidence="1">
    <location>
        <begin position="1"/>
        <end position="32"/>
    </location>
</feature>
<comment type="caution">
    <text evidence="3">The sequence shown here is derived from an EMBL/GenBank/DDBJ whole genome shotgun (WGS) entry which is preliminary data.</text>
</comment>
<dbReference type="GO" id="GO:0009289">
    <property type="term" value="C:pilus"/>
    <property type="evidence" value="ECO:0007669"/>
    <property type="project" value="InterPro"/>
</dbReference>
<evidence type="ECO:0000313" key="3">
    <source>
        <dbReference type="EMBL" id="OHT25168.1"/>
    </source>
</evidence>
<keyword evidence="1" id="KW-0732">Signal</keyword>
<keyword evidence="4" id="KW-1185">Reference proteome</keyword>
<feature type="chain" id="PRO_5013068624" description="Fimbrial-type adhesion domain-containing protein" evidence="1">
    <location>
        <begin position="33"/>
        <end position="183"/>
    </location>
</feature>
<reference evidence="3 4" key="1">
    <citation type="submission" date="2016-03" db="EMBL/GenBank/DDBJ databases">
        <title>Genome sequence of Providencia stuartii strain, isolated from the salivary glands of larval Lucilia sericata.</title>
        <authorList>
            <person name="Yuan Y."/>
            <person name="Zhang Y."/>
            <person name="Fu S."/>
            <person name="Crippen T.L."/>
            <person name="Visi D."/>
            <person name="Benbow M.E."/>
            <person name="Allen M."/>
            <person name="Tomberlin J.K."/>
            <person name="Sze S.-H."/>
            <person name="Tarone A.M."/>
        </authorList>
    </citation>
    <scope>NUCLEOTIDE SEQUENCE [LARGE SCALE GENOMIC DNA]</scope>
    <source>
        <strain evidence="3 4">Crippen</strain>
    </source>
</reference>
<gene>
    <name evidence="3" type="ORF">A3Q29_15625</name>
</gene>
<dbReference type="Pfam" id="PF00419">
    <property type="entry name" value="Fimbrial"/>
    <property type="match status" value="1"/>
</dbReference>
<dbReference type="InterPro" id="IPR000259">
    <property type="entry name" value="Adhesion_dom_fimbrial"/>
</dbReference>